<accession>A0A8J8G6E9</accession>
<dbReference type="InterPro" id="IPR027372">
    <property type="entry name" value="Phytase-like_dom"/>
</dbReference>
<evidence type="ECO:0000313" key="3">
    <source>
        <dbReference type="EMBL" id="NRS92353.1"/>
    </source>
</evidence>
<comment type="caution">
    <text evidence="3">The sequence shown here is derived from an EMBL/GenBank/DDBJ whole genome shotgun (WGS) entry which is preliminary data.</text>
</comment>
<keyword evidence="4" id="KW-1185">Reference proteome</keyword>
<gene>
    <name evidence="3" type="ORF">HNQ03_001421</name>
</gene>
<feature type="signal peptide" evidence="1">
    <location>
        <begin position="1"/>
        <end position="25"/>
    </location>
</feature>
<feature type="domain" description="Phytase-like" evidence="2">
    <location>
        <begin position="51"/>
        <end position="358"/>
    </location>
</feature>
<reference evidence="3" key="1">
    <citation type="submission" date="2020-05" db="EMBL/GenBank/DDBJ databases">
        <title>Genomic Encyclopedia of Type Strains, Phase IV (KMG-V): Genome sequencing to study the core and pangenomes of soil and plant-associated prokaryotes.</title>
        <authorList>
            <person name="Whitman W."/>
        </authorList>
    </citation>
    <scope>NUCLEOTIDE SEQUENCE</scope>
    <source>
        <strain evidence="3">16F</strain>
    </source>
</reference>
<evidence type="ECO:0000313" key="4">
    <source>
        <dbReference type="Proteomes" id="UP000610746"/>
    </source>
</evidence>
<dbReference type="PANTHER" id="PTHR37957:SF1">
    <property type="entry name" value="PHYTASE-LIKE DOMAIN-CONTAINING PROTEIN"/>
    <property type="match status" value="1"/>
</dbReference>
<name>A0A8J8G6E9_9FLAO</name>
<evidence type="ECO:0000259" key="2">
    <source>
        <dbReference type="Pfam" id="PF13449"/>
    </source>
</evidence>
<evidence type="ECO:0000256" key="1">
    <source>
        <dbReference type="SAM" id="SignalP"/>
    </source>
</evidence>
<dbReference type="Proteomes" id="UP000610746">
    <property type="component" value="Unassembled WGS sequence"/>
</dbReference>
<proteinExistence type="predicted"/>
<keyword evidence="1" id="KW-0732">Signal</keyword>
<dbReference type="RefSeq" id="WP_173778961.1">
    <property type="nucleotide sequence ID" value="NZ_JABSNO010000008.1"/>
</dbReference>
<dbReference type="Pfam" id="PF13449">
    <property type="entry name" value="Phytase-like"/>
    <property type="match status" value="1"/>
</dbReference>
<sequence>MKFFKRYTKFVFPVFLLFSLLNCSSIPRTSTPTLSFLDVYEIPFETSFQQTKVGGLSGIDYEGKNDKYFIISDDRAEENKARVYEASIILKENKIDNVSFQKVIYLKNENQEYFINRNIDPLKSADPEDLRYNPKTKTITWSSEGERIQKDGKFILQNPSLFEMNLNGDFQQKYDIPKILEMSANEKGPRRNGVLEGITFNNDFSKIYTNVEEPLYEDGERATTNAGGILRIFEFDTKTKQNTNQYFYPIDAIAKEPNPKEGFSVNGVSAILMYEKDKFLTVERSYSVGTKACTIKIYSFDLKTAQKSLDKNSIVSTKKLVLNLDSLGIFTDNIEGITFGPKLPNGDQTLLLISDNNFSNDQITQILLFKINK</sequence>
<dbReference type="EMBL" id="JABSNO010000008">
    <property type="protein sequence ID" value="NRS92353.1"/>
    <property type="molecule type" value="Genomic_DNA"/>
</dbReference>
<organism evidence="3 4">
    <name type="scientific">Frigoriflavimonas asaccharolytica</name>
    <dbReference type="NCBI Taxonomy" id="2735899"/>
    <lineage>
        <taxon>Bacteria</taxon>
        <taxon>Pseudomonadati</taxon>
        <taxon>Bacteroidota</taxon>
        <taxon>Flavobacteriia</taxon>
        <taxon>Flavobacteriales</taxon>
        <taxon>Weeksellaceae</taxon>
        <taxon>Frigoriflavimonas</taxon>
    </lineage>
</organism>
<dbReference type="PANTHER" id="PTHR37957">
    <property type="entry name" value="BLR7070 PROTEIN"/>
    <property type="match status" value="1"/>
</dbReference>
<protein>
    <recommendedName>
        <fullName evidence="2">Phytase-like domain-containing protein</fullName>
    </recommendedName>
</protein>
<feature type="chain" id="PRO_5035288108" description="Phytase-like domain-containing protein" evidence="1">
    <location>
        <begin position="26"/>
        <end position="373"/>
    </location>
</feature>
<dbReference type="AlphaFoldDB" id="A0A8J8G6E9"/>